<accession>A0A830FF77</accession>
<dbReference type="AlphaFoldDB" id="A0A830FF77"/>
<dbReference type="EMBL" id="BMPG01000004">
    <property type="protein sequence ID" value="GGL68680.1"/>
    <property type="molecule type" value="Genomic_DNA"/>
</dbReference>
<keyword evidence="2" id="KW-1185">Reference proteome</keyword>
<sequence length="116" mass="12402">MLEAMLFTLVNSAPLLSESVTLTVPPLLALFRFGAVNAISCVTDAPELTGADGLMLTSVGEFAAAAPPEKATTPAKTDTTISAVRNTARVLVLVSFVIVEFWFDVHVGRARPHERY</sequence>
<reference evidence="1" key="1">
    <citation type="journal article" date="2014" name="Int. J. Syst. Evol. Microbiol.">
        <title>Complete genome sequence of Corynebacterium casei LMG S-19264T (=DSM 44701T), isolated from a smear-ripened cheese.</title>
        <authorList>
            <consortium name="US DOE Joint Genome Institute (JGI-PGF)"/>
            <person name="Walter F."/>
            <person name="Albersmeier A."/>
            <person name="Kalinowski J."/>
            <person name="Ruckert C."/>
        </authorList>
    </citation>
    <scope>NUCLEOTIDE SEQUENCE</scope>
    <source>
        <strain evidence="1">JCM 19596</strain>
    </source>
</reference>
<proteinExistence type="predicted"/>
<protein>
    <submittedName>
        <fullName evidence="1">Uncharacterized protein</fullName>
    </submittedName>
</protein>
<dbReference type="Proteomes" id="UP000607197">
    <property type="component" value="Unassembled WGS sequence"/>
</dbReference>
<organism evidence="1 2">
    <name type="scientific">Halocalculus aciditolerans</name>
    <dbReference type="NCBI Taxonomy" id="1383812"/>
    <lineage>
        <taxon>Archaea</taxon>
        <taxon>Methanobacteriati</taxon>
        <taxon>Methanobacteriota</taxon>
        <taxon>Stenosarchaea group</taxon>
        <taxon>Halobacteria</taxon>
        <taxon>Halobacteriales</taxon>
        <taxon>Halobacteriaceae</taxon>
        <taxon>Halocalculus</taxon>
    </lineage>
</organism>
<evidence type="ECO:0000313" key="2">
    <source>
        <dbReference type="Proteomes" id="UP000607197"/>
    </source>
</evidence>
<reference evidence="1" key="2">
    <citation type="submission" date="2020-09" db="EMBL/GenBank/DDBJ databases">
        <authorList>
            <person name="Sun Q."/>
            <person name="Ohkuma M."/>
        </authorList>
    </citation>
    <scope>NUCLEOTIDE SEQUENCE</scope>
    <source>
        <strain evidence="1">JCM 19596</strain>
    </source>
</reference>
<comment type="caution">
    <text evidence="1">The sequence shown here is derived from an EMBL/GenBank/DDBJ whole genome shotgun (WGS) entry which is preliminary data.</text>
</comment>
<gene>
    <name evidence="1" type="ORF">GCM10009039_28340</name>
</gene>
<name>A0A830FF77_9EURY</name>
<evidence type="ECO:0000313" key="1">
    <source>
        <dbReference type="EMBL" id="GGL68680.1"/>
    </source>
</evidence>